<evidence type="ECO:0000313" key="11">
    <source>
        <dbReference type="Proteomes" id="UP000073492"/>
    </source>
</evidence>
<dbReference type="CDD" id="cd00167">
    <property type="entry name" value="SANT"/>
    <property type="match status" value="1"/>
</dbReference>
<accession>A0A139IRI8</accession>
<dbReference type="Proteomes" id="UP000073492">
    <property type="component" value="Unassembled WGS sequence"/>
</dbReference>
<evidence type="ECO:0000256" key="4">
    <source>
        <dbReference type="ARBA" id="ARBA00022692"/>
    </source>
</evidence>
<reference evidence="10 11" key="1">
    <citation type="submission" date="2015-07" db="EMBL/GenBank/DDBJ databases">
        <title>Comparative genomics of the Sigatoka disease complex on banana suggests a link between parallel evolutionary changes in Pseudocercospora fijiensis and Pseudocercospora eumusae and increased virulence on the banana host.</title>
        <authorList>
            <person name="Chang T.-C."/>
            <person name="Salvucci A."/>
            <person name="Crous P.W."/>
            <person name="Stergiopoulos I."/>
        </authorList>
    </citation>
    <scope>NUCLEOTIDE SEQUENCE [LARGE SCALE GENOMIC DNA]</scope>
    <source>
        <strain evidence="10 11">CBS 116634</strain>
    </source>
</reference>
<dbReference type="Gene3D" id="1.20.1510.10">
    <property type="entry name" value="Cation efflux protein transmembrane domain"/>
    <property type="match status" value="1"/>
</dbReference>
<dbReference type="GO" id="GO:0030003">
    <property type="term" value="P:intracellular monoatomic cation homeostasis"/>
    <property type="evidence" value="ECO:0007669"/>
    <property type="project" value="UniProtKB-ARBA"/>
</dbReference>
<dbReference type="InterPro" id="IPR032710">
    <property type="entry name" value="NTF2-like_dom_sf"/>
</dbReference>
<dbReference type="EMBL" id="LFZO01000024">
    <property type="protein sequence ID" value="KXT17212.1"/>
    <property type="molecule type" value="Genomic_DNA"/>
</dbReference>
<feature type="region of interest" description="Disordered" evidence="8">
    <location>
        <begin position="442"/>
        <end position="470"/>
    </location>
</feature>
<dbReference type="AlphaFoldDB" id="A0A139IRI8"/>
<evidence type="ECO:0000256" key="8">
    <source>
        <dbReference type="SAM" id="MobiDB-lite"/>
    </source>
</evidence>
<dbReference type="Gene3D" id="3.10.450.50">
    <property type="match status" value="1"/>
</dbReference>
<dbReference type="Pfam" id="PF01545">
    <property type="entry name" value="Cation_efflux"/>
    <property type="match status" value="1"/>
</dbReference>
<feature type="domain" description="Myb-like" evidence="9">
    <location>
        <begin position="34"/>
        <end position="84"/>
    </location>
</feature>
<dbReference type="InterPro" id="IPR001005">
    <property type="entry name" value="SANT/Myb"/>
</dbReference>
<comment type="similarity">
    <text evidence="2">Belongs to the cation diffusion facilitator (CDF) transporter (TC 2.A.4) family. SLC30A subfamily.</text>
</comment>
<feature type="region of interest" description="Disordered" evidence="8">
    <location>
        <begin position="244"/>
        <end position="268"/>
    </location>
</feature>
<dbReference type="STRING" id="113226.A0A139IRI8"/>
<dbReference type="PANTHER" id="PTHR43840:SF15">
    <property type="entry name" value="MITOCHONDRIAL METAL TRANSPORTER 1-RELATED"/>
    <property type="match status" value="1"/>
</dbReference>
<dbReference type="SUPFAM" id="SSF54427">
    <property type="entry name" value="NTF2-like"/>
    <property type="match status" value="1"/>
</dbReference>
<dbReference type="Pfam" id="PF13921">
    <property type="entry name" value="Myb_DNA-bind_6"/>
    <property type="match status" value="1"/>
</dbReference>
<evidence type="ECO:0000256" key="5">
    <source>
        <dbReference type="ARBA" id="ARBA00022989"/>
    </source>
</evidence>
<feature type="region of interest" description="Disordered" evidence="8">
    <location>
        <begin position="181"/>
        <end position="209"/>
    </location>
</feature>
<proteinExistence type="inferred from homology"/>
<keyword evidence="6" id="KW-0406">Ion transport</keyword>
<evidence type="ECO:0000256" key="3">
    <source>
        <dbReference type="ARBA" id="ARBA00022448"/>
    </source>
</evidence>
<feature type="region of interest" description="Disordered" evidence="8">
    <location>
        <begin position="1"/>
        <end position="20"/>
    </location>
</feature>
<dbReference type="OrthoDB" id="435980at2759"/>
<comment type="subcellular location">
    <subcellularLocation>
        <location evidence="1">Membrane</location>
        <topology evidence="1">Multi-pass membrane protein</topology>
    </subcellularLocation>
</comment>
<dbReference type="NCBIfam" id="TIGR01297">
    <property type="entry name" value="CDF"/>
    <property type="match status" value="1"/>
</dbReference>
<gene>
    <name evidence="10" type="ORF">AC579_321</name>
</gene>
<feature type="compositionally biased region" description="Basic residues" evidence="8">
    <location>
        <begin position="443"/>
        <end position="459"/>
    </location>
</feature>
<dbReference type="InterPro" id="IPR036837">
    <property type="entry name" value="Cation_efflux_CTD_sf"/>
</dbReference>
<dbReference type="InterPro" id="IPR027469">
    <property type="entry name" value="Cation_efflux_TMD_sf"/>
</dbReference>
<feature type="compositionally biased region" description="Basic and acidic residues" evidence="8">
    <location>
        <begin position="799"/>
        <end position="815"/>
    </location>
</feature>
<dbReference type="GO" id="GO:0098771">
    <property type="term" value="P:inorganic ion homeostasis"/>
    <property type="evidence" value="ECO:0007669"/>
    <property type="project" value="UniProtKB-ARBA"/>
</dbReference>
<dbReference type="GO" id="GO:0016020">
    <property type="term" value="C:membrane"/>
    <property type="evidence" value="ECO:0007669"/>
    <property type="project" value="UniProtKB-SubCell"/>
</dbReference>
<feature type="compositionally biased region" description="Polar residues" evidence="8">
    <location>
        <begin position="246"/>
        <end position="258"/>
    </location>
</feature>
<dbReference type="InterPro" id="IPR050291">
    <property type="entry name" value="CDF_Transporter"/>
</dbReference>
<dbReference type="PANTHER" id="PTHR43840">
    <property type="entry name" value="MITOCHONDRIAL METAL TRANSPORTER 1-RELATED"/>
    <property type="match status" value="1"/>
</dbReference>
<sequence length="980" mass="107077">MPHFKALPIMPKESRNRSASQTVLAAPYTAASGSGSRNAAIWSSADDDVLLQARASGLNWQPIAARHFPNKTANACRKRHERLVERRHVDDWDTHKLGLLAQEYMACRKEMWEVLAARLGERWAIVEAKCMEKGLKTLQSAARTTHRKAVADELPMEDRGGISDHNSDSGIGFGSDAEMEVGDAVPSGKASTSWHGHSHQQTYQEHVRSRSLPHPLPLYQPPPPIRRTFEGAPVVISPQDAAFRARSQSQRCSPESQNGRGGISIDGGATYGSPASSWTGWAGDHLPLFAAASEPQRACACLRLQILDVGTGNPGRQKGGGELISLMPFPALNAWRFIHSPLRCNTSTTAVHIATAPAATTATTHATPIVSPITAALRTSRVRVRVGTKIQRRILLTLAPSARPVQRLRSPHQWAHIIHHSRQPQAVTATLPAVTMPTQTTQKRTHAGHSHGHGHHHHHGDNAYLTSTNKNDPGVRITRVGLYVNLGMAIAKGAGGYVFNSKALTADAVHALTDLISDITTLATISWSLKPATTKYPMGYGKIESLGALAVSCILLGGGIGIGLQAVLALSQQFFPQIHEVLSHLGFLAHSHSHGHDHGHGHIEVGPNINAAWLAAGSIVVKEWLYRATMKIAKEKRSSAYHHRVDSLTAFVALFTIVASNFMESARWLDPVGGLIIAGMIVQAGWGNTMSALYELADKGMDEELRDKAETTAAAALVSYERVQIRGVQGIKSGQNLMFEVEIGVPKDWTVAHAQDVEQLVRDAIANKVRGTKRVTIRFTTSQNAAFSDEFVSRDNDTAIDEDHDHDHADDDHGHNHAHTNGHSHEHANGTTKKRNIMSQYTASVPSDGTVKQEIKAFFEKFYAVSDTPDGHEQYADMFTDDGTLVMGPNKTQGRENIIKMRHGMWEKVAKRSHKPQRLYPFGSGSNDIMLFGSVDYTLKDGRSTGIEWAARAHFVEDKGVLKMDHYQVYLDTASMAPKN</sequence>
<dbReference type="SUPFAM" id="SSF161111">
    <property type="entry name" value="Cation efflux protein transmembrane domain-like"/>
    <property type="match status" value="1"/>
</dbReference>
<protein>
    <recommendedName>
        <fullName evidence="9">Myb-like domain-containing protein</fullName>
    </recommendedName>
</protein>
<keyword evidence="7" id="KW-0472">Membrane</keyword>
<dbReference type="InterPro" id="IPR009057">
    <property type="entry name" value="Homeodomain-like_sf"/>
</dbReference>
<dbReference type="Gene3D" id="3.30.70.1350">
    <property type="entry name" value="Cation efflux protein, cytoplasmic domain"/>
    <property type="match status" value="1"/>
</dbReference>
<evidence type="ECO:0000256" key="1">
    <source>
        <dbReference type="ARBA" id="ARBA00004141"/>
    </source>
</evidence>
<evidence type="ECO:0000313" key="10">
    <source>
        <dbReference type="EMBL" id="KXT17212.1"/>
    </source>
</evidence>
<evidence type="ECO:0000256" key="7">
    <source>
        <dbReference type="ARBA" id="ARBA00023136"/>
    </source>
</evidence>
<dbReference type="InterPro" id="IPR058533">
    <property type="entry name" value="Cation_efflux_TM"/>
</dbReference>
<evidence type="ECO:0000256" key="2">
    <source>
        <dbReference type="ARBA" id="ARBA00008873"/>
    </source>
</evidence>
<dbReference type="InterPro" id="IPR002524">
    <property type="entry name" value="Cation_efflux"/>
</dbReference>
<keyword evidence="5" id="KW-1133">Transmembrane helix</keyword>
<dbReference type="GO" id="GO:0008324">
    <property type="term" value="F:monoatomic cation transmembrane transporter activity"/>
    <property type="evidence" value="ECO:0007669"/>
    <property type="project" value="InterPro"/>
</dbReference>
<evidence type="ECO:0000256" key="6">
    <source>
        <dbReference type="ARBA" id="ARBA00023065"/>
    </source>
</evidence>
<dbReference type="SUPFAM" id="SSF46689">
    <property type="entry name" value="Homeodomain-like"/>
    <property type="match status" value="1"/>
</dbReference>
<dbReference type="FunFam" id="1.20.1510.10:FF:000013">
    <property type="entry name" value="Cation efflux family protein"/>
    <property type="match status" value="1"/>
</dbReference>
<keyword evidence="3" id="KW-0813">Transport</keyword>
<keyword evidence="4" id="KW-0812">Transmembrane</keyword>
<organism evidence="10 11">
    <name type="scientific">Pseudocercospora musae</name>
    <dbReference type="NCBI Taxonomy" id="113226"/>
    <lineage>
        <taxon>Eukaryota</taxon>
        <taxon>Fungi</taxon>
        <taxon>Dikarya</taxon>
        <taxon>Ascomycota</taxon>
        <taxon>Pezizomycotina</taxon>
        <taxon>Dothideomycetes</taxon>
        <taxon>Dothideomycetidae</taxon>
        <taxon>Mycosphaerellales</taxon>
        <taxon>Mycosphaerellaceae</taxon>
        <taxon>Pseudocercospora</taxon>
    </lineage>
</organism>
<evidence type="ECO:0000259" key="9">
    <source>
        <dbReference type="PROSITE" id="PS50090"/>
    </source>
</evidence>
<comment type="caution">
    <text evidence="10">The sequence shown here is derived from an EMBL/GenBank/DDBJ whole genome shotgun (WGS) entry which is preliminary data.</text>
</comment>
<dbReference type="GO" id="GO:0005739">
    <property type="term" value="C:mitochondrion"/>
    <property type="evidence" value="ECO:0007669"/>
    <property type="project" value="UniProtKB-ARBA"/>
</dbReference>
<dbReference type="FunFam" id="3.30.70.1350:FF:000010">
    <property type="entry name" value="Cation efflux family protein, putative"/>
    <property type="match status" value="1"/>
</dbReference>
<keyword evidence="11" id="KW-1185">Reference proteome</keyword>
<feature type="region of interest" description="Disordered" evidence="8">
    <location>
        <begin position="799"/>
        <end position="831"/>
    </location>
</feature>
<feature type="compositionally biased region" description="Polar residues" evidence="8">
    <location>
        <begin position="189"/>
        <end position="204"/>
    </location>
</feature>
<name>A0A139IRI8_9PEZI</name>
<dbReference type="PROSITE" id="PS50090">
    <property type="entry name" value="MYB_LIKE"/>
    <property type="match status" value="1"/>
</dbReference>